<dbReference type="GeneTree" id="ENSGT01150000286943"/>
<evidence type="ECO:0000313" key="2">
    <source>
        <dbReference type="Ensembl" id="ENSCJAP00000081919.1"/>
    </source>
</evidence>
<keyword evidence="1" id="KW-0812">Transmembrane</keyword>
<dbReference type="PANTHER" id="PTHR12138:SF135">
    <property type="entry name" value="SAM DOMAIN-CONTAINING PROTEIN"/>
    <property type="match status" value="1"/>
</dbReference>
<evidence type="ECO:0000313" key="3">
    <source>
        <dbReference type="Proteomes" id="UP000008225"/>
    </source>
</evidence>
<keyword evidence="3" id="KW-1185">Reference proteome</keyword>
<feature type="transmembrane region" description="Helical" evidence="1">
    <location>
        <begin position="48"/>
        <end position="68"/>
    </location>
</feature>
<feature type="transmembrane region" description="Helical" evidence="1">
    <location>
        <begin position="176"/>
        <end position="204"/>
    </location>
</feature>
<protein>
    <submittedName>
        <fullName evidence="2">Uncharacterized protein</fullName>
    </submittedName>
</protein>
<keyword evidence="1" id="KW-0472">Membrane</keyword>
<dbReference type="Ensembl" id="ENSCJAT00000126803.1">
    <property type="protein sequence ID" value="ENSCJAP00000081919.1"/>
    <property type="gene ID" value="ENSCJAG00000076287.1"/>
</dbReference>
<accession>A0A8I3VYQ4</accession>
<dbReference type="AlphaFoldDB" id="A0A8I3VYQ4"/>
<sequence length="216" mass="23396">MPRSVTAWSQDISYALLLSLVFKNFPSDFAEGQDHLGFPTTVCVRLSFSAPLIASAVVTRFSFLFFSLSQKKKKLALLLRLECSGAISAHCNLHLQGSSNSPASASQVVGTTGTCHHAQLIFVFVVETGFHHVGQDGLDPWSHDPPTSAAQSAGITSVSHGARPNLHFSKVNDVELFMCSFAVCMFFSVTDLFLPFLLFLFLFLTESCSVSQAGVV</sequence>
<dbReference type="Proteomes" id="UP000008225">
    <property type="component" value="Chromosome 13"/>
</dbReference>
<evidence type="ECO:0000256" key="1">
    <source>
        <dbReference type="SAM" id="Phobius"/>
    </source>
</evidence>
<dbReference type="PANTHER" id="PTHR12138">
    <property type="entry name" value="PRIMATE-EXPANDED PROTEIN FAMILY"/>
    <property type="match status" value="1"/>
</dbReference>
<reference evidence="2" key="3">
    <citation type="submission" date="2025-09" db="UniProtKB">
        <authorList>
            <consortium name="Ensembl"/>
        </authorList>
    </citation>
    <scope>IDENTIFICATION</scope>
</reference>
<proteinExistence type="predicted"/>
<dbReference type="PRINTS" id="PR02045">
    <property type="entry name" value="F138DOMAIN"/>
</dbReference>
<reference evidence="2 3" key="1">
    <citation type="submission" date="2009-03" db="EMBL/GenBank/DDBJ databases">
        <authorList>
            <person name="Warren W."/>
            <person name="Ye L."/>
            <person name="Minx P."/>
            <person name="Worley K."/>
            <person name="Gibbs R."/>
            <person name="Wilson R.K."/>
        </authorList>
    </citation>
    <scope>NUCLEOTIDE SEQUENCE [LARGE SCALE GENOMIC DNA]</scope>
</reference>
<keyword evidence="1" id="KW-1133">Transmembrane helix</keyword>
<organism evidence="2 3">
    <name type="scientific">Callithrix jacchus</name>
    <name type="common">White-tufted-ear marmoset</name>
    <name type="synonym">Simia Jacchus</name>
    <dbReference type="NCBI Taxonomy" id="9483"/>
    <lineage>
        <taxon>Eukaryota</taxon>
        <taxon>Metazoa</taxon>
        <taxon>Chordata</taxon>
        <taxon>Craniata</taxon>
        <taxon>Vertebrata</taxon>
        <taxon>Euteleostomi</taxon>
        <taxon>Mammalia</taxon>
        <taxon>Eutheria</taxon>
        <taxon>Euarchontoglires</taxon>
        <taxon>Primates</taxon>
        <taxon>Haplorrhini</taxon>
        <taxon>Platyrrhini</taxon>
        <taxon>Cebidae</taxon>
        <taxon>Callitrichinae</taxon>
        <taxon>Callithrix</taxon>
        <taxon>Callithrix</taxon>
    </lineage>
</organism>
<reference evidence="2" key="2">
    <citation type="submission" date="2025-08" db="UniProtKB">
        <authorList>
            <consortium name="Ensembl"/>
        </authorList>
    </citation>
    <scope>IDENTIFICATION</scope>
</reference>
<name>A0A8I3VYQ4_CALJA</name>